<evidence type="ECO:0000256" key="6">
    <source>
        <dbReference type="ARBA" id="ARBA00023065"/>
    </source>
</evidence>
<comment type="subcellular location">
    <subcellularLocation>
        <location evidence="10">Cell outer membrane</location>
        <topology evidence="10">Multi-pass membrane protein</topology>
    </subcellularLocation>
</comment>
<dbReference type="InterPro" id="IPR003684">
    <property type="entry name" value="Porin_alphabac"/>
</dbReference>
<keyword evidence="5" id="KW-0732">Signal</keyword>
<protein>
    <recommendedName>
        <fullName evidence="10">Porin</fullName>
    </recommendedName>
</protein>
<evidence type="ECO:0000256" key="2">
    <source>
        <dbReference type="ARBA" id="ARBA00022448"/>
    </source>
</evidence>
<keyword evidence="4 10" id="KW-0812">Transmembrane</keyword>
<evidence type="ECO:0000256" key="3">
    <source>
        <dbReference type="ARBA" id="ARBA00022452"/>
    </source>
</evidence>
<evidence type="ECO:0000313" key="11">
    <source>
        <dbReference type="EMBL" id="QRG08618.1"/>
    </source>
</evidence>
<dbReference type="GO" id="GO:0015288">
    <property type="term" value="F:porin activity"/>
    <property type="evidence" value="ECO:0007669"/>
    <property type="project" value="UniProtKB-KW"/>
</dbReference>
<evidence type="ECO:0000256" key="7">
    <source>
        <dbReference type="ARBA" id="ARBA00023114"/>
    </source>
</evidence>
<evidence type="ECO:0000313" key="12">
    <source>
        <dbReference type="Proteomes" id="UP000596427"/>
    </source>
</evidence>
<comment type="domain">
    <text evidence="10">Consists of 16-stranded beta-barrel sheets, with large surface-exposed loops, that form a transmembrane pore at the center of each barrel. The pore is partially ocluded by a peptide loop that folds into the pore lumen.</text>
</comment>
<dbReference type="GO" id="GO:0046930">
    <property type="term" value="C:pore complex"/>
    <property type="evidence" value="ECO:0007669"/>
    <property type="project" value="UniProtKB-KW"/>
</dbReference>
<proteinExistence type="inferred from homology"/>
<comment type="function">
    <text evidence="10">Forms passive diffusion pores that allow small molecular weight hydrophilic materials across the outer membrane.</text>
</comment>
<dbReference type="Proteomes" id="UP000596427">
    <property type="component" value="Chromosome"/>
</dbReference>
<keyword evidence="12" id="KW-1185">Reference proteome</keyword>
<dbReference type="KEGG" id="xdi:EZH22_10210"/>
<accession>A0A974SLK6</accession>
<comment type="similarity">
    <text evidence="1 10">Belongs to the alphaproteobacteria porin family.</text>
</comment>
<keyword evidence="6 10" id="KW-0406">Ion transport</keyword>
<evidence type="ECO:0000256" key="9">
    <source>
        <dbReference type="ARBA" id="ARBA00023237"/>
    </source>
</evidence>
<keyword evidence="2 10" id="KW-0813">Transport</keyword>
<dbReference type="AlphaFoldDB" id="A0A974SLK6"/>
<evidence type="ECO:0000256" key="4">
    <source>
        <dbReference type="ARBA" id="ARBA00022692"/>
    </source>
</evidence>
<reference evidence="11 12" key="1">
    <citation type="submission" date="2020-10" db="EMBL/GenBank/DDBJ databases">
        <title>Degradation of 1,4-Dioxane by Xanthobacter sp. YN2, via a Novel Group-2 Soluble Di-Iron Monooxygenase.</title>
        <authorList>
            <person name="Ma F."/>
            <person name="Wang Y."/>
            <person name="Yang J."/>
            <person name="Guo H."/>
            <person name="Su D."/>
            <person name="Yu L."/>
        </authorList>
    </citation>
    <scope>NUCLEOTIDE SEQUENCE [LARGE SCALE GENOMIC DNA]</scope>
    <source>
        <strain evidence="11 12">YN2</strain>
    </source>
</reference>
<keyword evidence="9 10" id="KW-0998">Cell outer membrane</keyword>
<dbReference type="GO" id="GO:0009279">
    <property type="term" value="C:cell outer membrane"/>
    <property type="evidence" value="ECO:0007669"/>
    <property type="project" value="UniProtKB-SubCell"/>
</dbReference>
<evidence type="ECO:0000256" key="5">
    <source>
        <dbReference type="ARBA" id="ARBA00022729"/>
    </source>
</evidence>
<dbReference type="EMBL" id="CP063362">
    <property type="protein sequence ID" value="QRG08618.1"/>
    <property type="molecule type" value="Genomic_DNA"/>
</dbReference>
<gene>
    <name evidence="11" type="ORF">EZH22_10210</name>
</gene>
<keyword evidence="3 10" id="KW-1134">Transmembrane beta strand</keyword>
<keyword evidence="7 10" id="KW-0626">Porin</keyword>
<dbReference type="GO" id="GO:0006811">
    <property type="term" value="P:monoatomic ion transport"/>
    <property type="evidence" value="ECO:0007669"/>
    <property type="project" value="UniProtKB-KW"/>
</dbReference>
<evidence type="ECO:0000256" key="8">
    <source>
        <dbReference type="ARBA" id="ARBA00023136"/>
    </source>
</evidence>
<keyword evidence="8 10" id="KW-0472">Membrane</keyword>
<name>A0A974SLK6_9HYPH</name>
<sequence length="490" mass="51521">MRGVRYVLCVGVGGVVISGGAHGADLPVKASPAEYVKVCATYGAGYFYIPGTDTCLKIGGLARVDAYVNAVGTFIPTIVSPSAATAFNGPGTAGGFGYPFRDDDDPQYLTRARAVTEFDARTQTEYGTLRSYVRFGAEWNSQAGAGVGAGSALYFERAFIQFSGFTFGYTQSFFDPGLDYMMTVPFTGSYNWTTLAAYTAQVGGGLSATVSIEDAANRTTGVQLTGSTVQPIFNINTVATGLSYTNFQAGQQLPDFVANIRLDQAWGTAQISGALHQVVATSPFYAGFVPGVNSSDMWGWAIGAHVEVKLPMLAPGDSAFIQASYEQGGANFLGLSGAGQARSVAVGAIDLQQVGGGLSGTGAFYNIADAVATNLLGDYSLTSGWAVQGQFRHYWVPTVRSAFALGYVSYQVPQNIVAAFDFNLYQAVFNTIWSPVKNVDVGFEVLYTKVDGSVPLGNYSAVNATGGFQGSLVGGSTDIWSGGVRVQRIF</sequence>
<dbReference type="Pfam" id="PF02530">
    <property type="entry name" value="Porin_2"/>
    <property type="match status" value="1"/>
</dbReference>
<evidence type="ECO:0000256" key="10">
    <source>
        <dbReference type="RuleBase" id="RU364005"/>
    </source>
</evidence>
<organism evidence="11 12">
    <name type="scientific">Xanthobacter dioxanivorans</name>
    <dbReference type="NCBI Taxonomy" id="2528964"/>
    <lineage>
        <taxon>Bacteria</taxon>
        <taxon>Pseudomonadati</taxon>
        <taxon>Pseudomonadota</taxon>
        <taxon>Alphaproteobacteria</taxon>
        <taxon>Hyphomicrobiales</taxon>
        <taxon>Xanthobacteraceae</taxon>
        <taxon>Xanthobacter</taxon>
    </lineage>
</organism>
<evidence type="ECO:0000256" key="1">
    <source>
        <dbReference type="ARBA" id="ARBA00009521"/>
    </source>
</evidence>